<evidence type="ECO:0000313" key="2">
    <source>
        <dbReference type="Proteomes" id="UP000330807"/>
    </source>
</evidence>
<dbReference type="Pfam" id="PF16475">
    <property type="entry name" value="DUF5052"/>
    <property type="match status" value="1"/>
</dbReference>
<dbReference type="AlphaFoldDB" id="A0A5K1JDJ0"/>
<evidence type="ECO:0008006" key="3">
    <source>
        <dbReference type="Google" id="ProtNLM"/>
    </source>
</evidence>
<dbReference type="Proteomes" id="UP000330807">
    <property type="component" value="Unassembled WGS sequence"/>
</dbReference>
<sequence>MNITKRRVAFVAALVISVLAIVIVCGLAGCSSCSRSVKSMSSDFSGGINRTVTLYDNTGKEIKSWHGKIDLESNDQEVFFDLNGKRVIIQGGVVVSEED</sequence>
<organism evidence="1 2">
    <name type="scientific">Collinsella aerofaciens</name>
    <dbReference type="NCBI Taxonomy" id="74426"/>
    <lineage>
        <taxon>Bacteria</taxon>
        <taxon>Bacillati</taxon>
        <taxon>Actinomycetota</taxon>
        <taxon>Coriobacteriia</taxon>
        <taxon>Coriobacteriales</taxon>
        <taxon>Coriobacteriaceae</taxon>
        <taxon>Collinsella</taxon>
    </lineage>
</organism>
<evidence type="ECO:0000313" key="1">
    <source>
        <dbReference type="EMBL" id="VWM02439.1"/>
    </source>
</evidence>
<dbReference type="InterPro" id="IPR032484">
    <property type="entry name" value="DUF5052"/>
</dbReference>
<dbReference type="RefSeq" id="WP_156064223.1">
    <property type="nucleotide sequence ID" value="NZ_CABWIH010000058.1"/>
</dbReference>
<dbReference type="EMBL" id="CABWIH010000058">
    <property type="protein sequence ID" value="VWM02439.1"/>
    <property type="molecule type" value="Genomic_DNA"/>
</dbReference>
<name>A0A5K1JDJ0_9ACTN</name>
<proteinExistence type="predicted"/>
<dbReference type="PROSITE" id="PS51257">
    <property type="entry name" value="PROKAR_LIPOPROTEIN"/>
    <property type="match status" value="1"/>
</dbReference>
<protein>
    <recommendedName>
        <fullName evidence="3">DUF5052 family protein</fullName>
    </recommendedName>
</protein>
<accession>A0A5K1JDJ0</accession>
<reference evidence="1 2" key="1">
    <citation type="submission" date="2019-10" db="EMBL/GenBank/DDBJ databases">
        <authorList>
            <person name="Wolf R A."/>
        </authorList>
    </citation>
    <scope>NUCLEOTIDE SEQUENCE [LARGE SCALE GENOMIC DNA]</scope>
    <source>
        <strain evidence="1">Collinsella_aerofaciens_AK_138A</strain>
    </source>
</reference>
<gene>
    <name evidence="1" type="ORF">LMKDKBCB_02293</name>
</gene>